<evidence type="ECO:0008006" key="3">
    <source>
        <dbReference type="Google" id="ProtNLM"/>
    </source>
</evidence>
<evidence type="ECO:0000313" key="1">
    <source>
        <dbReference type="EMBL" id="KAJ8366008.1"/>
    </source>
</evidence>
<dbReference type="Proteomes" id="UP001152622">
    <property type="component" value="Chromosome 4"/>
</dbReference>
<dbReference type="AlphaFoldDB" id="A0A9Q1FUQ0"/>
<gene>
    <name evidence="1" type="ORF">SKAU_G00148390</name>
</gene>
<name>A0A9Q1FUQ0_SYNKA</name>
<dbReference type="EMBL" id="JAINUF010000004">
    <property type="protein sequence ID" value="KAJ8366008.1"/>
    <property type="molecule type" value="Genomic_DNA"/>
</dbReference>
<dbReference type="OrthoDB" id="8961633at2759"/>
<organism evidence="1 2">
    <name type="scientific">Synaphobranchus kaupii</name>
    <name type="common">Kaup's arrowtooth eel</name>
    <dbReference type="NCBI Taxonomy" id="118154"/>
    <lineage>
        <taxon>Eukaryota</taxon>
        <taxon>Metazoa</taxon>
        <taxon>Chordata</taxon>
        <taxon>Craniata</taxon>
        <taxon>Vertebrata</taxon>
        <taxon>Euteleostomi</taxon>
        <taxon>Actinopterygii</taxon>
        <taxon>Neopterygii</taxon>
        <taxon>Teleostei</taxon>
        <taxon>Anguilliformes</taxon>
        <taxon>Synaphobranchidae</taxon>
        <taxon>Synaphobranchus</taxon>
    </lineage>
</organism>
<dbReference type="PANTHER" id="PTHR36688">
    <property type="entry name" value="ENDO/EXONUCLEASE/PHOSPHATASE DOMAIN-CONTAINING PROTEIN"/>
    <property type="match status" value="1"/>
</dbReference>
<proteinExistence type="predicted"/>
<reference evidence="1" key="1">
    <citation type="journal article" date="2023" name="Science">
        <title>Genome structures resolve the early diversification of teleost fishes.</title>
        <authorList>
            <person name="Parey E."/>
            <person name="Louis A."/>
            <person name="Montfort J."/>
            <person name="Bouchez O."/>
            <person name="Roques C."/>
            <person name="Iampietro C."/>
            <person name="Lluch J."/>
            <person name="Castinel A."/>
            <person name="Donnadieu C."/>
            <person name="Desvignes T."/>
            <person name="Floi Bucao C."/>
            <person name="Jouanno E."/>
            <person name="Wen M."/>
            <person name="Mejri S."/>
            <person name="Dirks R."/>
            <person name="Jansen H."/>
            <person name="Henkel C."/>
            <person name="Chen W.J."/>
            <person name="Zahm M."/>
            <person name="Cabau C."/>
            <person name="Klopp C."/>
            <person name="Thompson A.W."/>
            <person name="Robinson-Rechavi M."/>
            <person name="Braasch I."/>
            <person name="Lecointre G."/>
            <person name="Bobe J."/>
            <person name="Postlethwait J.H."/>
            <person name="Berthelot C."/>
            <person name="Roest Crollius H."/>
            <person name="Guiguen Y."/>
        </authorList>
    </citation>
    <scope>NUCLEOTIDE SEQUENCE</scope>
    <source>
        <strain evidence="1">WJC10195</strain>
    </source>
</reference>
<keyword evidence="2" id="KW-1185">Reference proteome</keyword>
<sequence>MEDGLNRDIGILADYLQKWPLQLSVGKTVSAAYHLNNREAKRELDVFVDNKHLESQQAPKYLGVRMDWTLSFKQHLEEVKAKVVSKEKTYQQWTLLNRLRTGVGRFKSPMKKWGLADSAACECGEPEQTAEHIITGCPLYSPPSEAGLFDLGPETRAWLHDTELAI</sequence>
<accession>A0A9Q1FUQ0</accession>
<protein>
    <recommendedName>
        <fullName evidence="3">Reverse transcriptase</fullName>
    </recommendedName>
</protein>
<comment type="caution">
    <text evidence="1">The sequence shown here is derived from an EMBL/GenBank/DDBJ whole genome shotgun (WGS) entry which is preliminary data.</text>
</comment>
<dbReference type="PANTHER" id="PTHR36688:SF2">
    <property type="entry name" value="ENDONUCLEASE_EXONUCLEASE_PHOSPHATASE DOMAIN-CONTAINING PROTEIN"/>
    <property type="match status" value="1"/>
</dbReference>
<evidence type="ECO:0000313" key="2">
    <source>
        <dbReference type="Proteomes" id="UP001152622"/>
    </source>
</evidence>
<dbReference type="InterPro" id="IPR052560">
    <property type="entry name" value="RdDP_mobile_element"/>
</dbReference>